<dbReference type="Pfam" id="PF04138">
    <property type="entry name" value="GtrA_DPMS_TM"/>
    <property type="match status" value="1"/>
</dbReference>
<dbReference type="AlphaFoldDB" id="A0A7W9X3I3"/>
<evidence type="ECO:0000256" key="2">
    <source>
        <dbReference type="ARBA" id="ARBA00009399"/>
    </source>
</evidence>
<dbReference type="InterPro" id="IPR051401">
    <property type="entry name" value="GtrA_CellWall_Glycosyl"/>
</dbReference>
<evidence type="ECO:0000256" key="1">
    <source>
        <dbReference type="ARBA" id="ARBA00004141"/>
    </source>
</evidence>
<feature type="transmembrane region" description="Helical" evidence="6">
    <location>
        <begin position="12"/>
        <end position="32"/>
    </location>
</feature>
<feature type="transmembrane region" description="Helical" evidence="6">
    <location>
        <begin position="102"/>
        <end position="122"/>
    </location>
</feature>
<comment type="caution">
    <text evidence="8">The sequence shown here is derived from an EMBL/GenBank/DDBJ whole genome shotgun (WGS) entry which is preliminary data.</text>
</comment>
<comment type="subcellular location">
    <subcellularLocation>
        <location evidence="1">Membrane</location>
        <topology evidence="1">Multi-pass membrane protein</topology>
    </subcellularLocation>
</comment>
<accession>A0A7W9X3I3</accession>
<dbReference type="RefSeq" id="WP_183556397.1">
    <property type="nucleotide sequence ID" value="NZ_JACHBX010000004.1"/>
</dbReference>
<dbReference type="GO" id="GO:0000271">
    <property type="term" value="P:polysaccharide biosynthetic process"/>
    <property type="evidence" value="ECO:0007669"/>
    <property type="project" value="InterPro"/>
</dbReference>
<sequence>MVDAASLRQMALYIAGGLLCAGIDIAVMQLLIGNGMHHSAAASAGFLSGLVVNYTYHSRLTFKQAATKSNFVRYMCVVGVNYVLTIACVALAVSLIDSPLIGKILSLPIVAVNGYLLGRYWIFK</sequence>
<dbReference type="PANTHER" id="PTHR38459:SF1">
    <property type="entry name" value="PROPHAGE BACTOPRENOL-LINKED GLUCOSE TRANSLOCASE HOMOLOG"/>
    <property type="match status" value="1"/>
</dbReference>
<name>A0A7W9X3I3_9BURK</name>
<dbReference type="Proteomes" id="UP000540787">
    <property type="component" value="Unassembled WGS sequence"/>
</dbReference>
<gene>
    <name evidence="8" type="ORF">HD842_003920</name>
</gene>
<organism evidence="8 9">
    <name type="scientific">Massilia aurea</name>
    <dbReference type="NCBI Taxonomy" id="373040"/>
    <lineage>
        <taxon>Bacteria</taxon>
        <taxon>Pseudomonadati</taxon>
        <taxon>Pseudomonadota</taxon>
        <taxon>Betaproteobacteria</taxon>
        <taxon>Burkholderiales</taxon>
        <taxon>Oxalobacteraceae</taxon>
        <taxon>Telluria group</taxon>
        <taxon>Massilia</taxon>
    </lineage>
</organism>
<evidence type="ECO:0000313" key="8">
    <source>
        <dbReference type="EMBL" id="MBB6135753.1"/>
    </source>
</evidence>
<evidence type="ECO:0000313" key="9">
    <source>
        <dbReference type="Proteomes" id="UP000540787"/>
    </source>
</evidence>
<keyword evidence="3 6" id="KW-0812">Transmembrane</keyword>
<dbReference type="EMBL" id="JACHBX010000004">
    <property type="protein sequence ID" value="MBB6135753.1"/>
    <property type="molecule type" value="Genomic_DNA"/>
</dbReference>
<feature type="transmembrane region" description="Helical" evidence="6">
    <location>
        <begin position="38"/>
        <end position="56"/>
    </location>
</feature>
<reference evidence="8 9" key="1">
    <citation type="submission" date="2020-08" db="EMBL/GenBank/DDBJ databases">
        <title>The Agave Microbiome: Exploring the role of microbial communities in plant adaptations to desert environments.</title>
        <authorList>
            <person name="Partida-Martinez L.P."/>
        </authorList>
    </citation>
    <scope>NUCLEOTIDE SEQUENCE [LARGE SCALE GENOMIC DNA]</scope>
    <source>
        <strain evidence="8 9">AT3.2</strain>
    </source>
</reference>
<evidence type="ECO:0000256" key="3">
    <source>
        <dbReference type="ARBA" id="ARBA00022692"/>
    </source>
</evidence>
<keyword evidence="9" id="KW-1185">Reference proteome</keyword>
<evidence type="ECO:0000259" key="7">
    <source>
        <dbReference type="Pfam" id="PF04138"/>
    </source>
</evidence>
<feature type="domain" description="GtrA/DPMS transmembrane" evidence="7">
    <location>
        <begin position="13"/>
        <end position="123"/>
    </location>
</feature>
<keyword evidence="5 6" id="KW-0472">Membrane</keyword>
<keyword evidence="4 6" id="KW-1133">Transmembrane helix</keyword>
<dbReference type="InterPro" id="IPR007267">
    <property type="entry name" value="GtrA_DPMS_TM"/>
</dbReference>
<comment type="similarity">
    <text evidence="2">Belongs to the GtrA family.</text>
</comment>
<evidence type="ECO:0000256" key="6">
    <source>
        <dbReference type="SAM" id="Phobius"/>
    </source>
</evidence>
<evidence type="ECO:0000256" key="4">
    <source>
        <dbReference type="ARBA" id="ARBA00022989"/>
    </source>
</evidence>
<protein>
    <submittedName>
        <fullName evidence="8">Putative flippase GtrA</fullName>
    </submittedName>
</protein>
<feature type="transmembrane region" description="Helical" evidence="6">
    <location>
        <begin position="76"/>
        <end position="96"/>
    </location>
</feature>
<dbReference type="PANTHER" id="PTHR38459">
    <property type="entry name" value="PROPHAGE BACTOPRENOL-LINKED GLUCOSE TRANSLOCASE HOMOLOG"/>
    <property type="match status" value="1"/>
</dbReference>
<evidence type="ECO:0000256" key="5">
    <source>
        <dbReference type="ARBA" id="ARBA00023136"/>
    </source>
</evidence>
<proteinExistence type="inferred from homology"/>
<dbReference type="GO" id="GO:0005886">
    <property type="term" value="C:plasma membrane"/>
    <property type="evidence" value="ECO:0007669"/>
    <property type="project" value="TreeGrafter"/>
</dbReference>